<evidence type="ECO:0000256" key="9">
    <source>
        <dbReference type="RuleBase" id="RU361157"/>
    </source>
</evidence>
<evidence type="ECO:0000256" key="6">
    <source>
        <dbReference type="ARBA" id="ARBA00022692"/>
    </source>
</evidence>
<dbReference type="PIRSF" id="PIRSF006648">
    <property type="entry name" value="DrrB"/>
    <property type="match status" value="1"/>
</dbReference>
<evidence type="ECO:0000313" key="11">
    <source>
        <dbReference type="EMBL" id="QJR16467.1"/>
    </source>
</evidence>
<feature type="domain" description="ABC transmembrane type-2" evidence="10">
    <location>
        <begin position="32"/>
        <end position="256"/>
    </location>
</feature>
<feature type="transmembrane region" description="Helical" evidence="9">
    <location>
        <begin position="27"/>
        <end position="51"/>
    </location>
</feature>
<feature type="transmembrane region" description="Helical" evidence="9">
    <location>
        <begin position="143"/>
        <end position="168"/>
    </location>
</feature>
<evidence type="ECO:0000256" key="7">
    <source>
        <dbReference type="ARBA" id="ARBA00022989"/>
    </source>
</evidence>
<evidence type="ECO:0000259" key="10">
    <source>
        <dbReference type="PROSITE" id="PS51012"/>
    </source>
</evidence>
<evidence type="ECO:0000313" key="12">
    <source>
        <dbReference type="Proteomes" id="UP000503096"/>
    </source>
</evidence>
<gene>
    <name evidence="11" type="ORF">DSM104440_03302</name>
</gene>
<dbReference type="PANTHER" id="PTHR30413">
    <property type="entry name" value="INNER MEMBRANE TRANSPORT PERMEASE"/>
    <property type="match status" value="1"/>
</dbReference>
<dbReference type="KEGG" id="upl:DSM104440_03302"/>
<name>A0A6M4HEN1_9PROT</name>
<dbReference type="PANTHER" id="PTHR30413:SF8">
    <property type="entry name" value="TRANSPORT PERMEASE PROTEIN"/>
    <property type="match status" value="1"/>
</dbReference>
<dbReference type="InterPro" id="IPR013525">
    <property type="entry name" value="ABC2_TM"/>
</dbReference>
<dbReference type="Proteomes" id="UP000503096">
    <property type="component" value="Chromosome"/>
</dbReference>
<keyword evidence="5" id="KW-0997">Cell inner membrane</keyword>
<dbReference type="InterPro" id="IPR000412">
    <property type="entry name" value="ABC_2_transport"/>
</dbReference>
<dbReference type="AlphaFoldDB" id="A0A6M4HEN1"/>
<feature type="transmembrane region" description="Helical" evidence="9">
    <location>
        <begin position="180"/>
        <end position="198"/>
    </location>
</feature>
<dbReference type="EMBL" id="CP053073">
    <property type="protein sequence ID" value="QJR16467.1"/>
    <property type="molecule type" value="Genomic_DNA"/>
</dbReference>
<comment type="subcellular location">
    <subcellularLocation>
        <location evidence="1 9">Cell inner membrane</location>
        <topology evidence="1 9">Multi-pass membrane protein</topology>
    </subcellularLocation>
</comment>
<dbReference type="RefSeq" id="WP_171164587.1">
    <property type="nucleotide sequence ID" value="NZ_CP053073.1"/>
</dbReference>
<dbReference type="GO" id="GO:0015920">
    <property type="term" value="P:lipopolysaccharide transport"/>
    <property type="evidence" value="ECO:0007669"/>
    <property type="project" value="TreeGrafter"/>
</dbReference>
<reference evidence="11 12" key="1">
    <citation type="submission" date="2020-04" db="EMBL/GenBank/DDBJ databases">
        <title>Usitatibacter rugosus gen. nov., sp. nov. and Usitatibacter palustris sp. nov., novel members of Usitatibacteraceae fam. nov. within the order Nitrosomonadales isolated from soil.</title>
        <authorList>
            <person name="Huber K.J."/>
            <person name="Neumann-Schaal M."/>
            <person name="Geppert A."/>
            <person name="Luckner M."/>
            <person name="Wanner G."/>
            <person name="Overmann J."/>
        </authorList>
    </citation>
    <scope>NUCLEOTIDE SEQUENCE [LARGE SCALE GENOMIC DNA]</scope>
    <source>
        <strain evidence="11 12">Swamp67</strain>
    </source>
</reference>
<keyword evidence="6 9" id="KW-0812">Transmembrane</keyword>
<dbReference type="InParanoid" id="A0A6M4HEN1"/>
<keyword evidence="8 9" id="KW-0472">Membrane</keyword>
<organism evidence="11 12">
    <name type="scientific">Usitatibacter palustris</name>
    <dbReference type="NCBI Taxonomy" id="2732487"/>
    <lineage>
        <taxon>Bacteria</taxon>
        <taxon>Pseudomonadati</taxon>
        <taxon>Pseudomonadota</taxon>
        <taxon>Betaproteobacteria</taxon>
        <taxon>Nitrosomonadales</taxon>
        <taxon>Usitatibacteraceae</taxon>
        <taxon>Usitatibacter</taxon>
    </lineage>
</organism>
<keyword evidence="3 9" id="KW-0813">Transport</keyword>
<feature type="transmembrane region" description="Helical" evidence="9">
    <location>
        <begin position="231"/>
        <end position="253"/>
    </location>
</feature>
<keyword evidence="4 9" id="KW-1003">Cell membrane</keyword>
<dbReference type="InterPro" id="IPR047817">
    <property type="entry name" value="ABC2_TM_bact-type"/>
</dbReference>
<evidence type="ECO:0000256" key="4">
    <source>
        <dbReference type="ARBA" id="ARBA00022475"/>
    </source>
</evidence>
<evidence type="ECO:0000256" key="5">
    <source>
        <dbReference type="ARBA" id="ARBA00022519"/>
    </source>
</evidence>
<evidence type="ECO:0000256" key="1">
    <source>
        <dbReference type="ARBA" id="ARBA00004429"/>
    </source>
</evidence>
<proteinExistence type="inferred from homology"/>
<protein>
    <recommendedName>
        <fullName evidence="9">Transport permease protein</fullName>
    </recommendedName>
</protein>
<evidence type="ECO:0000256" key="3">
    <source>
        <dbReference type="ARBA" id="ARBA00022448"/>
    </source>
</evidence>
<keyword evidence="12" id="KW-1185">Reference proteome</keyword>
<comment type="similarity">
    <text evidence="2 9">Belongs to the ABC-2 integral membrane protein family.</text>
</comment>
<evidence type="ECO:0000256" key="8">
    <source>
        <dbReference type="ARBA" id="ARBA00023136"/>
    </source>
</evidence>
<keyword evidence="7 9" id="KW-1133">Transmembrane helix</keyword>
<feature type="transmembrane region" description="Helical" evidence="9">
    <location>
        <begin position="110"/>
        <end position="137"/>
    </location>
</feature>
<dbReference type="Pfam" id="PF01061">
    <property type="entry name" value="ABC2_membrane"/>
    <property type="match status" value="1"/>
</dbReference>
<sequence length="264" mass="28534">MPGRTLLSWRYRWLLWSFTRRELLNRYVGSVAGAAWAIVHPLALLAVYAFIFTMVFKVRLPEAAGGASYVAFVAVTLWPWLMFADGLQRGMSAVRANEGLIRKVAFPNRLVVYSAVASTFLVHLAGFATVLAVLAAIGQPIHASGLVVALALVAMLALATLGLAALLAALQVVLRDVEQVFSVALTVLFYATPILYPLSLVPEPLRSWAAGNPLATFAERMREALLAGSGFAPADAALLLGAILTFVAGLWVFERLAPYFEDFL</sequence>
<dbReference type="GO" id="GO:0043190">
    <property type="term" value="C:ATP-binding cassette (ABC) transporter complex"/>
    <property type="evidence" value="ECO:0007669"/>
    <property type="project" value="InterPro"/>
</dbReference>
<dbReference type="PROSITE" id="PS51012">
    <property type="entry name" value="ABC_TM2"/>
    <property type="match status" value="1"/>
</dbReference>
<accession>A0A6M4HEN1</accession>
<feature type="transmembrane region" description="Helical" evidence="9">
    <location>
        <begin position="63"/>
        <end position="83"/>
    </location>
</feature>
<evidence type="ECO:0000256" key="2">
    <source>
        <dbReference type="ARBA" id="ARBA00007783"/>
    </source>
</evidence>
<dbReference type="GO" id="GO:0140359">
    <property type="term" value="F:ABC-type transporter activity"/>
    <property type="evidence" value="ECO:0007669"/>
    <property type="project" value="InterPro"/>
</dbReference>